<dbReference type="PROSITE" id="PS50081">
    <property type="entry name" value="ZF_DAG_PE_2"/>
    <property type="match status" value="1"/>
</dbReference>
<dbReference type="GO" id="GO:0005737">
    <property type="term" value="C:cytoplasm"/>
    <property type="evidence" value="ECO:0007669"/>
    <property type="project" value="UniProtKB-SubCell"/>
</dbReference>
<proteinExistence type="predicted"/>
<feature type="compositionally biased region" description="Low complexity" evidence="11">
    <location>
        <begin position="266"/>
        <end position="278"/>
    </location>
</feature>
<evidence type="ECO:0000256" key="10">
    <source>
        <dbReference type="SAM" id="Coils"/>
    </source>
</evidence>
<sequence length="580" mass="64536">MRPADVRRSCVAVSDFTQQLSQVYEQHAEELQLLVANFRKRNAELRKERPACPSALFHTWETLLQEVEVDSQAHSDIASVLGRQVSRPLLERSFHRKIQSRKVFTHRESYETILTKTEDKLVKCRQDYKTAYLSYLGSPSTVTLSAYLDAHNEYVAQLHATNGMLERYHQEALPQLLQELEDVYSDLCATLSESLLSGAEVISSRAIEQSRRYDGLATQCRAVAGPPDLAHFVRSLPPPPQAPLRPALRHNFAPPQPPPPPEPLDGPDAPDAPAAAAASHQYHNDATSHPPPPLKNEIVVDRLASVSARGRYEALRKEASDLEVQIKQLQDALDTLLRIQQRSLESSLFNKANELQEDISLKRFDLRVAQIHLGAVRAQKELFGAKADAASDAVRERKMSSSSTGSMKNKWLKAFKSLKTTTPGNGQASAAPPRDADKKNQMYHAVSTIMSMRRNGKEREMSQQPADAAAHAFQEYTYKKITPCDACSQVLRGHTRQGLKCRNCKLNVHVDCQDKLGRCQPKSRLLRRQKSTSEIETRLPEPPEEETGTRLLSPVALPVRAAKEASPGGGGGRASRHIGT</sequence>
<evidence type="ECO:0000256" key="2">
    <source>
        <dbReference type="ARBA" id="ARBA00004496"/>
    </source>
</evidence>
<feature type="region of interest" description="Disordered" evidence="11">
    <location>
        <begin position="231"/>
        <end position="295"/>
    </location>
</feature>
<keyword evidence="8" id="KW-0862">Zinc</keyword>
<dbReference type="SUPFAM" id="SSF57889">
    <property type="entry name" value="Cysteine-rich domain"/>
    <property type="match status" value="1"/>
</dbReference>
<dbReference type="InterPro" id="IPR039688">
    <property type="entry name" value="STAC1/2/3"/>
</dbReference>
<comment type="subcellular location">
    <subcellularLocation>
        <location evidence="1">Cell membrane</location>
        <topology evidence="1">Peripheral membrane protein</topology>
        <orientation evidence="1">Cytoplasmic side</orientation>
    </subcellularLocation>
    <subcellularLocation>
        <location evidence="2">Cytoplasm</location>
    </subcellularLocation>
</comment>
<dbReference type="CDD" id="cd20817">
    <property type="entry name" value="C1_Stac"/>
    <property type="match status" value="1"/>
</dbReference>
<keyword evidence="4" id="KW-0963">Cytoplasm</keyword>
<feature type="compositionally biased region" description="Basic and acidic residues" evidence="11">
    <location>
        <begin position="531"/>
        <end position="541"/>
    </location>
</feature>
<keyword evidence="7" id="KW-0863">Zinc-finger</keyword>
<keyword evidence="14" id="KW-1185">Reference proteome</keyword>
<dbReference type="AlphaFoldDB" id="A0AAN9YYX9"/>
<keyword evidence="6" id="KW-0677">Repeat</keyword>
<keyword evidence="5" id="KW-0479">Metal-binding</keyword>
<dbReference type="EMBL" id="JAZDUA010000482">
    <property type="protein sequence ID" value="KAK7791980.1"/>
    <property type="molecule type" value="Genomic_DNA"/>
</dbReference>
<dbReference type="FunFam" id="3.30.60.20:FF:000056">
    <property type="entry name" value="Uncharacterized protein, isoform C"/>
    <property type="match status" value="1"/>
</dbReference>
<comment type="caution">
    <text evidence="13">The sequence shown here is derived from an EMBL/GenBank/DDBJ whole genome shotgun (WGS) entry which is preliminary data.</text>
</comment>
<accession>A0AAN9YYX9</accession>
<dbReference type="Pfam" id="PF00130">
    <property type="entry name" value="C1_1"/>
    <property type="match status" value="1"/>
</dbReference>
<evidence type="ECO:0000256" key="1">
    <source>
        <dbReference type="ARBA" id="ARBA00004413"/>
    </source>
</evidence>
<reference evidence="13 14" key="1">
    <citation type="submission" date="2024-03" db="EMBL/GenBank/DDBJ databases">
        <title>The genome assembly and annotation of the cricket Gryllus longicercus Weissman &amp; Gray.</title>
        <authorList>
            <person name="Szrajer S."/>
            <person name="Gray D."/>
            <person name="Ylla G."/>
        </authorList>
    </citation>
    <scope>NUCLEOTIDE SEQUENCE [LARGE SCALE GENOMIC DNA]</scope>
    <source>
        <strain evidence="13">DAG 2021-001</strain>
        <tissue evidence="13">Whole body minus gut</tissue>
    </source>
</reference>
<dbReference type="GO" id="GO:0005886">
    <property type="term" value="C:plasma membrane"/>
    <property type="evidence" value="ECO:0007669"/>
    <property type="project" value="UniProtKB-SubCell"/>
</dbReference>
<evidence type="ECO:0000256" key="4">
    <source>
        <dbReference type="ARBA" id="ARBA00022490"/>
    </source>
</evidence>
<gene>
    <name evidence="13" type="ORF">R5R35_007968</name>
</gene>
<dbReference type="GO" id="GO:1903078">
    <property type="term" value="P:positive regulation of protein localization to plasma membrane"/>
    <property type="evidence" value="ECO:0007669"/>
    <property type="project" value="TreeGrafter"/>
</dbReference>
<feature type="domain" description="Phorbol-ester/DAG-type" evidence="12">
    <location>
        <begin position="470"/>
        <end position="519"/>
    </location>
</feature>
<dbReference type="SUPFAM" id="SSF103657">
    <property type="entry name" value="BAR/IMD domain-like"/>
    <property type="match status" value="1"/>
</dbReference>
<dbReference type="Proteomes" id="UP001378592">
    <property type="component" value="Unassembled WGS sequence"/>
</dbReference>
<evidence type="ECO:0000256" key="8">
    <source>
        <dbReference type="ARBA" id="ARBA00022833"/>
    </source>
</evidence>
<dbReference type="FunFam" id="1.20.1270.60:FF:000071">
    <property type="entry name" value="Uncharacterized protein, isoform U"/>
    <property type="match status" value="1"/>
</dbReference>
<evidence type="ECO:0000313" key="14">
    <source>
        <dbReference type="Proteomes" id="UP001378592"/>
    </source>
</evidence>
<protein>
    <recommendedName>
        <fullName evidence="12">Phorbol-ester/DAG-type domain-containing protein</fullName>
    </recommendedName>
</protein>
<feature type="coiled-coil region" evidence="10">
    <location>
        <begin position="312"/>
        <end position="339"/>
    </location>
</feature>
<evidence type="ECO:0000259" key="12">
    <source>
        <dbReference type="PROSITE" id="PS50081"/>
    </source>
</evidence>
<evidence type="ECO:0000256" key="7">
    <source>
        <dbReference type="ARBA" id="ARBA00022771"/>
    </source>
</evidence>
<keyword evidence="10" id="KW-0175">Coiled coil</keyword>
<name>A0AAN9YYX9_9ORTH</name>
<feature type="compositionally biased region" description="Pro residues" evidence="11">
    <location>
        <begin position="254"/>
        <end position="264"/>
    </location>
</feature>
<dbReference type="PANTHER" id="PTHR15135:SF7">
    <property type="entry name" value="STAC-LIKE, ISOFORM J"/>
    <property type="match status" value="1"/>
</dbReference>
<keyword evidence="3" id="KW-1003">Cell membrane</keyword>
<dbReference type="GO" id="GO:0003009">
    <property type="term" value="P:skeletal muscle contraction"/>
    <property type="evidence" value="ECO:0007669"/>
    <property type="project" value="TreeGrafter"/>
</dbReference>
<evidence type="ECO:0000313" key="13">
    <source>
        <dbReference type="EMBL" id="KAK7791980.1"/>
    </source>
</evidence>
<evidence type="ECO:0000256" key="11">
    <source>
        <dbReference type="SAM" id="MobiDB-lite"/>
    </source>
</evidence>
<dbReference type="SMART" id="SM00109">
    <property type="entry name" value="C1"/>
    <property type="match status" value="1"/>
</dbReference>
<evidence type="ECO:0000256" key="6">
    <source>
        <dbReference type="ARBA" id="ARBA00022737"/>
    </source>
</evidence>
<evidence type="ECO:0000256" key="5">
    <source>
        <dbReference type="ARBA" id="ARBA00022723"/>
    </source>
</evidence>
<dbReference type="Gene3D" id="1.20.1270.60">
    <property type="entry name" value="Arfaptin homology (AH) domain/BAR domain"/>
    <property type="match status" value="1"/>
</dbReference>
<feature type="region of interest" description="Disordered" evidence="11">
    <location>
        <begin position="524"/>
        <end position="580"/>
    </location>
</feature>
<dbReference type="InterPro" id="IPR046349">
    <property type="entry name" value="C1-like_sf"/>
</dbReference>
<keyword evidence="9" id="KW-0472">Membrane</keyword>
<organism evidence="13 14">
    <name type="scientific">Gryllus longicercus</name>
    <dbReference type="NCBI Taxonomy" id="2509291"/>
    <lineage>
        <taxon>Eukaryota</taxon>
        <taxon>Metazoa</taxon>
        <taxon>Ecdysozoa</taxon>
        <taxon>Arthropoda</taxon>
        <taxon>Hexapoda</taxon>
        <taxon>Insecta</taxon>
        <taxon>Pterygota</taxon>
        <taxon>Neoptera</taxon>
        <taxon>Polyneoptera</taxon>
        <taxon>Orthoptera</taxon>
        <taxon>Ensifera</taxon>
        <taxon>Gryllidea</taxon>
        <taxon>Grylloidea</taxon>
        <taxon>Gryllidae</taxon>
        <taxon>Gryllinae</taxon>
        <taxon>Gryllus</taxon>
    </lineage>
</organism>
<dbReference type="PROSITE" id="PS00479">
    <property type="entry name" value="ZF_DAG_PE_1"/>
    <property type="match status" value="1"/>
</dbReference>
<evidence type="ECO:0000256" key="3">
    <source>
        <dbReference type="ARBA" id="ARBA00022475"/>
    </source>
</evidence>
<dbReference type="Gene3D" id="3.30.60.20">
    <property type="match status" value="1"/>
</dbReference>
<dbReference type="InterPro" id="IPR027267">
    <property type="entry name" value="AH/BAR_dom_sf"/>
</dbReference>
<dbReference type="PANTHER" id="PTHR15135">
    <property type="entry name" value="STAC"/>
    <property type="match status" value="1"/>
</dbReference>
<evidence type="ECO:0000256" key="9">
    <source>
        <dbReference type="ARBA" id="ARBA00023136"/>
    </source>
</evidence>
<dbReference type="GO" id="GO:0008270">
    <property type="term" value="F:zinc ion binding"/>
    <property type="evidence" value="ECO:0007669"/>
    <property type="project" value="UniProtKB-KW"/>
</dbReference>
<dbReference type="InterPro" id="IPR002219">
    <property type="entry name" value="PKC_DAG/PE"/>
</dbReference>